<keyword evidence="5" id="KW-1185">Reference proteome</keyword>
<dbReference type="InterPro" id="IPR001173">
    <property type="entry name" value="Glyco_trans_2-like"/>
</dbReference>
<dbReference type="AlphaFoldDB" id="A0A4U0H7I5"/>
<dbReference type="Pfam" id="PF13439">
    <property type="entry name" value="Glyco_transf_4"/>
    <property type="match status" value="1"/>
</dbReference>
<organism evidence="4 5">
    <name type="scientific">Sphingobacterium alkalisoli</name>
    <dbReference type="NCBI Taxonomy" id="1874115"/>
    <lineage>
        <taxon>Bacteria</taxon>
        <taxon>Pseudomonadati</taxon>
        <taxon>Bacteroidota</taxon>
        <taxon>Sphingobacteriia</taxon>
        <taxon>Sphingobacteriales</taxon>
        <taxon>Sphingobacteriaceae</taxon>
        <taxon>Sphingobacterium</taxon>
    </lineage>
</organism>
<evidence type="ECO:0000259" key="1">
    <source>
        <dbReference type="Pfam" id="PF00534"/>
    </source>
</evidence>
<feature type="domain" description="Glycosyltransferase 2-like" evidence="2">
    <location>
        <begin position="422"/>
        <end position="583"/>
    </location>
</feature>
<dbReference type="PANTHER" id="PTHR22916:SF3">
    <property type="entry name" value="UDP-GLCNAC:BETAGAL BETA-1,3-N-ACETYLGLUCOSAMINYLTRANSFERASE-LIKE PROTEIN 1"/>
    <property type="match status" value="1"/>
</dbReference>
<evidence type="ECO:0000313" key="4">
    <source>
        <dbReference type="EMBL" id="TJY67711.1"/>
    </source>
</evidence>
<dbReference type="InterPro" id="IPR029044">
    <property type="entry name" value="Nucleotide-diphossugar_trans"/>
</dbReference>
<dbReference type="InterPro" id="IPR028098">
    <property type="entry name" value="Glyco_trans_4-like_N"/>
</dbReference>
<dbReference type="OrthoDB" id="1046785at2"/>
<gene>
    <name evidence="4" type="ORF">FAZ19_00140</name>
</gene>
<dbReference type="PANTHER" id="PTHR22916">
    <property type="entry name" value="GLYCOSYLTRANSFERASE"/>
    <property type="match status" value="1"/>
</dbReference>
<evidence type="ECO:0000259" key="3">
    <source>
        <dbReference type="Pfam" id="PF13439"/>
    </source>
</evidence>
<evidence type="ECO:0000313" key="5">
    <source>
        <dbReference type="Proteomes" id="UP000309872"/>
    </source>
</evidence>
<proteinExistence type="predicted"/>
<dbReference type="RefSeq" id="WP_136818578.1">
    <property type="nucleotide sequence ID" value="NZ_BMJX01000001.1"/>
</dbReference>
<sequence>MINLYIIDYFNQKSSGLTTYVDQLREYILKDKRINLHFIFVRATSYTTVQKEKIGNSVHYYIPHDIGPSTTAEQDKQFIDFLRKDIREKQVIFHFNWINHAPFAQVLKKAFRCKIVLTKHCIPWRDFITANYPLFRILNKQFLSEENPTYLDGSLIREQLTYHALDHIICVTELARNSLDKLFCFPMDKVSVIYNGLLPRKANPQLKEKLKSKYGFSLNERIVLYAGAVNERKGVYDLVATFDKVLQQIDNVRLVIAGTGDFGAVFKSTDKNWAKITLTGNLDKNTLYDFYQIADVGVVPSYIEQCSYTTIEMMHHELPLIVADVDGLAEIVPDDGGLKVPLVLEQTKAYIHQDKLAEYIVYLLENPEIARQYAHKSKQHALKNLSVKKMVTETIQVYDKLFLQNESLPANTDRHSKGELVSVLLPCHNGEKYLNACIDSVLKQTYPQFELIVVNDGSTDKTREIVEKYDDERIRLINYKQNVGIVDSLNHGIKEAKGKYIARIDADDMMHPDRLHKQIQYLENQENQDVGLVGSHHYVINSIGKITSLKQYPITNNEINATLLFHNPFSHPSVMMRADVVKKIKYSNQYPHVEDYHLWFNILKKHKAGNIPEYLTYYRVHDNSLSVKSNKDQKENAADLVLTELEQRGVDPTVENLKIHIAILQGYRGKFFNTKEKVELLQKWITSILEVQQGKHNYSDQFSKNMKKHILQMYCNIYE</sequence>
<dbReference type="Proteomes" id="UP000309872">
    <property type="component" value="Unassembled WGS sequence"/>
</dbReference>
<dbReference type="SUPFAM" id="SSF53756">
    <property type="entry name" value="UDP-Glycosyltransferase/glycogen phosphorylase"/>
    <property type="match status" value="1"/>
</dbReference>
<accession>A0A4U0H7I5</accession>
<name>A0A4U0H7I5_9SPHI</name>
<dbReference type="Pfam" id="PF00535">
    <property type="entry name" value="Glycos_transf_2"/>
    <property type="match status" value="1"/>
</dbReference>
<protein>
    <submittedName>
        <fullName evidence="4">Glycosyltransferase</fullName>
    </submittedName>
</protein>
<comment type="caution">
    <text evidence="4">The sequence shown here is derived from an EMBL/GenBank/DDBJ whole genome shotgun (WGS) entry which is preliminary data.</text>
</comment>
<reference evidence="4 5" key="1">
    <citation type="submission" date="2019-04" db="EMBL/GenBank/DDBJ databases">
        <title>Sphingobacterium olei sp. nov., isolated from oil-contaminated soil.</title>
        <authorList>
            <person name="Liu B."/>
        </authorList>
    </citation>
    <scope>NUCLEOTIDE SEQUENCE [LARGE SCALE GENOMIC DNA]</scope>
    <source>
        <strain evidence="4 5">Y3L14</strain>
    </source>
</reference>
<dbReference type="EMBL" id="SUKA01000001">
    <property type="protein sequence ID" value="TJY67711.1"/>
    <property type="molecule type" value="Genomic_DNA"/>
</dbReference>
<dbReference type="Pfam" id="PF00534">
    <property type="entry name" value="Glycos_transf_1"/>
    <property type="match status" value="1"/>
</dbReference>
<dbReference type="Gene3D" id="3.40.50.2000">
    <property type="entry name" value="Glycogen Phosphorylase B"/>
    <property type="match status" value="2"/>
</dbReference>
<dbReference type="GO" id="GO:0016758">
    <property type="term" value="F:hexosyltransferase activity"/>
    <property type="evidence" value="ECO:0007669"/>
    <property type="project" value="UniProtKB-ARBA"/>
</dbReference>
<keyword evidence="4" id="KW-0808">Transferase</keyword>
<dbReference type="InterPro" id="IPR001296">
    <property type="entry name" value="Glyco_trans_1"/>
</dbReference>
<dbReference type="Gene3D" id="3.90.550.10">
    <property type="entry name" value="Spore Coat Polysaccharide Biosynthesis Protein SpsA, Chain A"/>
    <property type="match status" value="1"/>
</dbReference>
<evidence type="ECO:0000259" key="2">
    <source>
        <dbReference type="Pfam" id="PF00535"/>
    </source>
</evidence>
<feature type="domain" description="Glycosyl transferase family 1" evidence="1">
    <location>
        <begin position="208"/>
        <end position="379"/>
    </location>
</feature>
<dbReference type="SUPFAM" id="SSF53448">
    <property type="entry name" value="Nucleotide-diphospho-sugar transferases"/>
    <property type="match status" value="1"/>
</dbReference>
<dbReference type="CDD" id="cd03801">
    <property type="entry name" value="GT4_PimA-like"/>
    <property type="match status" value="1"/>
</dbReference>
<feature type="domain" description="Glycosyltransferase subfamily 4-like N-terminal" evidence="3">
    <location>
        <begin position="16"/>
        <end position="196"/>
    </location>
</feature>